<feature type="compositionally biased region" description="Basic and acidic residues" evidence="1">
    <location>
        <begin position="56"/>
        <end position="74"/>
    </location>
</feature>
<proteinExistence type="predicted"/>
<accession>A0A6J4TBX4</accession>
<dbReference type="EMBL" id="CADCVK010000512">
    <property type="protein sequence ID" value="CAA9518625.1"/>
    <property type="molecule type" value="Genomic_DNA"/>
</dbReference>
<feature type="region of interest" description="Disordered" evidence="1">
    <location>
        <begin position="49"/>
        <end position="108"/>
    </location>
</feature>
<reference evidence="2" key="1">
    <citation type="submission" date="2020-02" db="EMBL/GenBank/DDBJ databases">
        <authorList>
            <person name="Meier V. D."/>
        </authorList>
    </citation>
    <scope>NUCLEOTIDE SEQUENCE</scope>
    <source>
        <strain evidence="2">AVDCRST_MAG12</strain>
    </source>
</reference>
<evidence type="ECO:0000313" key="2">
    <source>
        <dbReference type="EMBL" id="CAA9518625.1"/>
    </source>
</evidence>
<organism evidence="2">
    <name type="scientific">uncultured Rubrobacteraceae bacterium</name>
    <dbReference type="NCBI Taxonomy" id="349277"/>
    <lineage>
        <taxon>Bacteria</taxon>
        <taxon>Bacillati</taxon>
        <taxon>Actinomycetota</taxon>
        <taxon>Rubrobacteria</taxon>
        <taxon>Rubrobacterales</taxon>
        <taxon>Rubrobacteraceae</taxon>
        <taxon>environmental samples</taxon>
    </lineage>
</organism>
<sequence>MSTWGKVAAGVVLGVAGTIYATSEEARKNLPKTARDLPQNVRRRYERAVSAAREASSSRKEEILRELQQHDRAHSGQALRPAQATPVETPPAAPAGETTVAKPETPEA</sequence>
<protein>
    <submittedName>
        <fullName evidence="2">Uncharacterized protein</fullName>
    </submittedName>
</protein>
<evidence type="ECO:0000256" key="1">
    <source>
        <dbReference type="SAM" id="MobiDB-lite"/>
    </source>
</evidence>
<dbReference type="AlphaFoldDB" id="A0A6J4TBX4"/>
<gene>
    <name evidence="2" type="ORF">AVDCRST_MAG12-3640</name>
</gene>
<name>A0A6J4TBX4_9ACTN</name>